<evidence type="ECO:0000256" key="5">
    <source>
        <dbReference type="ARBA" id="ARBA00022490"/>
    </source>
</evidence>
<feature type="active site" description="Proton donor/acceptor" evidence="12 14">
    <location>
        <position position="140"/>
    </location>
</feature>
<feature type="binding site" evidence="12 15">
    <location>
        <position position="50"/>
    </location>
    <ligand>
        <name>pyruvate</name>
        <dbReference type="ChEBI" id="CHEBI:15361"/>
    </ligand>
</feature>
<accession>A0A9X1WTK4</accession>
<dbReference type="GO" id="GO:0019877">
    <property type="term" value="P:diaminopimelate biosynthetic process"/>
    <property type="evidence" value="ECO:0007669"/>
    <property type="project" value="UniProtKB-UniRule"/>
</dbReference>
<dbReference type="PANTHER" id="PTHR12128:SF66">
    <property type="entry name" value="4-HYDROXY-2-OXOGLUTARATE ALDOLASE, MITOCHONDRIAL"/>
    <property type="match status" value="1"/>
</dbReference>
<keyword evidence="5 12" id="KW-0963">Cytoplasm</keyword>
<organism evidence="16 17">
    <name type="scientific">Paenibacillus mangrovi</name>
    <dbReference type="NCBI Taxonomy" id="2931978"/>
    <lineage>
        <taxon>Bacteria</taxon>
        <taxon>Bacillati</taxon>
        <taxon>Bacillota</taxon>
        <taxon>Bacilli</taxon>
        <taxon>Bacillales</taxon>
        <taxon>Paenibacillaceae</taxon>
        <taxon>Paenibacillus</taxon>
    </lineage>
</organism>
<evidence type="ECO:0000256" key="8">
    <source>
        <dbReference type="ARBA" id="ARBA00023154"/>
    </source>
</evidence>
<dbReference type="EMBL" id="JALIRP010000015">
    <property type="protein sequence ID" value="MCJ8014829.1"/>
    <property type="molecule type" value="Genomic_DNA"/>
</dbReference>
<evidence type="ECO:0000256" key="2">
    <source>
        <dbReference type="ARBA" id="ARBA00005120"/>
    </source>
</evidence>
<feature type="site" description="Part of a proton relay during catalysis" evidence="12">
    <location>
        <position position="49"/>
    </location>
</feature>
<evidence type="ECO:0000256" key="14">
    <source>
        <dbReference type="PIRSR" id="PIRSR001365-1"/>
    </source>
</evidence>
<dbReference type="SMART" id="SM01130">
    <property type="entry name" value="DHDPS"/>
    <property type="match status" value="1"/>
</dbReference>
<evidence type="ECO:0000313" key="17">
    <source>
        <dbReference type="Proteomes" id="UP001139347"/>
    </source>
</evidence>
<comment type="similarity">
    <text evidence="3 12 13">Belongs to the DapA family.</text>
</comment>
<proteinExistence type="inferred from homology"/>
<dbReference type="EC" id="4.3.3.7" evidence="4 12"/>
<dbReference type="SUPFAM" id="SSF51569">
    <property type="entry name" value="Aldolase"/>
    <property type="match status" value="1"/>
</dbReference>
<comment type="subunit">
    <text evidence="12">Homotetramer; dimer of dimers.</text>
</comment>
<feature type="site" description="Part of a proton relay during catalysis" evidence="12">
    <location>
        <position position="115"/>
    </location>
</feature>
<evidence type="ECO:0000256" key="12">
    <source>
        <dbReference type="HAMAP-Rule" id="MF_00418"/>
    </source>
</evidence>
<feature type="binding site" evidence="12 15">
    <location>
        <position position="208"/>
    </location>
    <ligand>
        <name>pyruvate</name>
        <dbReference type="ChEBI" id="CHEBI:15361"/>
    </ligand>
</feature>
<dbReference type="Pfam" id="PF00701">
    <property type="entry name" value="DHDPS"/>
    <property type="match status" value="1"/>
</dbReference>
<dbReference type="GO" id="GO:0009089">
    <property type="term" value="P:lysine biosynthetic process via diaminopimelate"/>
    <property type="evidence" value="ECO:0007669"/>
    <property type="project" value="UniProtKB-UniRule"/>
</dbReference>
<dbReference type="InterPro" id="IPR005263">
    <property type="entry name" value="DapA"/>
</dbReference>
<dbReference type="NCBIfam" id="TIGR00674">
    <property type="entry name" value="dapA"/>
    <property type="match status" value="1"/>
</dbReference>
<gene>
    <name evidence="12 16" type="primary">dapA</name>
    <name evidence="16" type="ORF">MUG84_24400</name>
</gene>
<name>A0A9X1WTK4_9BACL</name>
<dbReference type="InterPro" id="IPR013785">
    <property type="entry name" value="Aldolase_TIM"/>
</dbReference>
<evidence type="ECO:0000313" key="16">
    <source>
        <dbReference type="EMBL" id="MCJ8014829.1"/>
    </source>
</evidence>
<evidence type="ECO:0000256" key="13">
    <source>
        <dbReference type="PIRNR" id="PIRNR001365"/>
    </source>
</evidence>
<protein>
    <recommendedName>
        <fullName evidence="4 12">4-hydroxy-tetrahydrodipicolinate synthase</fullName>
        <shortName evidence="12">HTPA synthase</shortName>
        <ecNumber evidence="4 12">4.3.3.7</ecNumber>
    </recommendedName>
</protein>
<reference evidence="16" key="1">
    <citation type="submission" date="2022-04" db="EMBL/GenBank/DDBJ databases">
        <title>Paenibacillus mangrovi sp. nov., a novel endophytic bacterium isolated from bark of Kandelia candel.</title>
        <authorList>
            <person name="Tuo L."/>
        </authorList>
    </citation>
    <scope>NUCLEOTIDE SEQUENCE</scope>
    <source>
        <strain evidence="16">KQZ6P-2</strain>
    </source>
</reference>
<keyword evidence="6 12" id="KW-0028">Amino-acid biosynthesis</keyword>
<evidence type="ECO:0000256" key="10">
    <source>
        <dbReference type="ARBA" id="ARBA00023270"/>
    </source>
</evidence>
<dbReference type="InterPro" id="IPR020624">
    <property type="entry name" value="Schiff_base-form_aldolases_CS"/>
</dbReference>
<comment type="caution">
    <text evidence="16">The sequence shown here is derived from an EMBL/GenBank/DDBJ whole genome shotgun (WGS) entry which is preliminary data.</text>
</comment>
<keyword evidence="7 12" id="KW-0220">Diaminopimelate biosynthesis</keyword>
<dbReference type="HAMAP" id="MF_00418">
    <property type="entry name" value="DapA"/>
    <property type="match status" value="1"/>
</dbReference>
<dbReference type="Proteomes" id="UP001139347">
    <property type="component" value="Unassembled WGS sequence"/>
</dbReference>
<evidence type="ECO:0000256" key="11">
    <source>
        <dbReference type="ARBA" id="ARBA00047836"/>
    </source>
</evidence>
<dbReference type="GO" id="GO:0005737">
    <property type="term" value="C:cytoplasm"/>
    <property type="evidence" value="ECO:0007669"/>
    <property type="project" value="UniProtKB-SubCell"/>
</dbReference>
<evidence type="ECO:0000256" key="7">
    <source>
        <dbReference type="ARBA" id="ARBA00022915"/>
    </source>
</evidence>
<dbReference type="CDD" id="cd00950">
    <property type="entry name" value="DHDPS"/>
    <property type="match status" value="1"/>
</dbReference>
<dbReference type="PIRSF" id="PIRSF001365">
    <property type="entry name" value="DHDPS"/>
    <property type="match status" value="1"/>
</dbReference>
<dbReference type="AlphaFoldDB" id="A0A9X1WTK4"/>
<comment type="subcellular location">
    <subcellularLocation>
        <location evidence="12">Cytoplasm</location>
    </subcellularLocation>
</comment>
<evidence type="ECO:0000256" key="3">
    <source>
        <dbReference type="ARBA" id="ARBA00007592"/>
    </source>
</evidence>
<comment type="function">
    <text evidence="1 12">Catalyzes the condensation of (S)-aspartate-beta-semialdehyde [(S)-ASA] and pyruvate to 4-hydroxy-tetrahydrodipicolinate (HTPA).</text>
</comment>
<dbReference type="PRINTS" id="PR00146">
    <property type="entry name" value="DHPICSNTHASE"/>
</dbReference>
<feature type="active site" description="Schiff-base intermediate with substrate" evidence="12 14">
    <location>
        <position position="168"/>
    </location>
</feature>
<comment type="pathway">
    <text evidence="2 12">Amino-acid biosynthesis; L-lysine biosynthesis via DAP pathway; (S)-tetrahydrodipicolinate from L-aspartate: step 3/4.</text>
</comment>
<evidence type="ECO:0000256" key="1">
    <source>
        <dbReference type="ARBA" id="ARBA00003294"/>
    </source>
</evidence>
<comment type="caution">
    <text evidence="12">Was originally thought to be a dihydrodipicolinate synthase (DHDPS), catalyzing the condensation of (S)-aspartate-beta-semialdehyde [(S)-ASA] and pyruvate to dihydrodipicolinate (DHDP). However, it was shown in E.coli that the product of the enzymatic reaction is not dihydrodipicolinate but in fact (4S)-4-hydroxy-2,3,4,5-tetrahydro-(2S)-dipicolinic acid (HTPA), and that the consecutive dehydration reaction leading to DHDP is not spontaneous but catalyzed by DapB.</text>
</comment>
<sequence length="295" mass="32093">MMKRQDMHGVIVPVVTPFSPEGELDPESYRNYASRLLTYDIQGIVINGTTGEAPTVTWEEVVKLAKITFELLERGKCSTPVIIGTGTNDTSSTVKRTENAAQIGADAVLVVVPYYSKPSQEGIIKHFEKVTEVGIPVIAYEVPSRTGVRLSVDTARRIMDMDGVIGIKDSSDSLELTAELIRFGAGPVLCGDDLYFHAKLSQGASGGILASANVNTQRFIDVYKLAASGYLISAKHSFDHLIPLIRKCFQESNPAPLKRILAGKGIIASDHLRLPMNPVSDELGNELDQMLSEFV</sequence>
<keyword evidence="10 12" id="KW-0704">Schiff base</keyword>
<keyword evidence="8 12" id="KW-0457">Lysine biosynthesis</keyword>
<keyword evidence="17" id="KW-1185">Reference proteome</keyword>
<dbReference type="PROSITE" id="PS00665">
    <property type="entry name" value="DHDPS_1"/>
    <property type="match status" value="1"/>
</dbReference>
<dbReference type="InterPro" id="IPR002220">
    <property type="entry name" value="DapA-like"/>
</dbReference>
<evidence type="ECO:0000256" key="9">
    <source>
        <dbReference type="ARBA" id="ARBA00023239"/>
    </source>
</evidence>
<keyword evidence="9 12" id="KW-0456">Lyase</keyword>
<evidence type="ECO:0000256" key="6">
    <source>
        <dbReference type="ARBA" id="ARBA00022605"/>
    </source>
</evidence>
<dbReference type="Gene3D" id="3.20.20.70">
    <property type="entry name" value="Aldolase class I"/>
    <property type="match status" value="1"/>
</dbReference>
<evidence type="ECO:0000256" key="4">
    <source>
        <dbReference type="ARBA" id="ARBA00012086"/>
    </source>
</evidence>
<comment type="catalytic activity">
    <reaction evidence="11 12">
        <text>L-aspartate 4-semialdehyde + pyruvate = (2S,4S)-4-hydroxy-2,3,4,5-tetrahydrodipicolinate + H2O + H(+)</text>
        <dbReference type="Rhea" id="RHEA:34171"/>
        <dbReference type="ChEBI" id="CHEBI:15361"/>
        <dbReference type="ChEBI" id="CHEBI:15377"/>
        <dbReference type="ChEBI" id="CHEBI:15378"/>
        <dbReference type="ChEBI" id="CHEBI:67139"/>
        <dbReference type="ChEBI" id="CHEBI:537519"/>
        <dbReference type="EC" id="4.3.3.7"/>
    </reaction>
</comment>
<dbReference type="GO" id="GO:0008840">
    <property type="term" value="F:4-hydroxy-tetrahydrodipicolinate synthase activity"/>
    <property type="evidence" value="ECO:0007669"/>
    <property type="project" value="UniProtKB-UniRule"/>
</dbReference>
<dbReference type="PANTHER" id="PTHR12128">
    <property type="entry name" value="DIHYDRODIPICOLINATE SYNTHASE"/>
    <property type="match status" value="1"/>
</dbReference>
<dbReference type="RefSeq" id="WP_244730237.1">
    <property type="nucleotide sequence ID" value="NZ_JALIRP010000015.1"/>
</dbReference>
<evidence type="ECO:0000256" key="15">
    <source>
        <dbReference type="PIRSR" id="PIRSR001365-2"/>
    </source>
</evidence>